<dbReference type="GO" id="GO:0012505">
    <property type="term" value="C:endomembrane system"/>
    <property type="evidence" value="ECO:0007669"/>
    <property type="project" value="UniProtKB-SubCell"/>
</dbReference>
<feature type="domain" description="CWH43-like N-terminal" evidence="7">
    <location>
        <begin position="6"/>
        <end position="220"/>
    </location>
</feature>
<feature type="transmembrane region" description="Helical" evidence="6">
    <location>
        <begin position="7"/>
        <end position="28"/>
    </location>
</feature>
<reference evidence="8" key="1">
    <citation type="journal article" date="2020" name="Stud. Mycol.">
        <title>101 Dothideomycetes genomes: a test case for predicting lifestyles and emergence of pathogens.</title>
        <authorList>
            <person name="Haridas S."/>
            <person name="Albert R."/>
            <person name="Binder M."/>
            <person name="Bloem J."/>
            <person name="Labutti K."/>
            <person name="Salamov A."/>
            <person name="Andreopoulos B."/>
            <person name="Baker S."/>
            <person name="Barry K."/>
            <person name="Bills G."/>
            <person name="Bluhm B."/>
            <person name="Cannon C."/>
            <person name="Castanera R."/>
            <person name="Culley D."/>
            <person name="Daum C."/>
            <person name="Ezra D."/>
            <person name="Gonzalez J."/>
            <person name="Henrissat B."/>
            <person name="Kuo A."/>
            <person name="Liang C."/>
            <person name="Lipzen A."/>
            <person name="Lutzoni F."/>
            <person name="Magnuson J."/>
            <person name="Mondo S."/>
            <person name="Nolan M."/>
            <person name="Ohm R."/>
            <person name="Pangilinan J."/>
            <person name="Park H.-J."/>
            <person name="Ramirez L."/>
            <person name="Alfaro M."/>
            <person name="Sun H."/>
            <person name="Tritt A."/>
            <person name="Yoshinaga Y."/>
            <person name="Zwiers L.-H."/>
            <person name="Turgeon B."/>
            <person name="Goodwin S."/>
            <person name="Spatafora J."/>
            <person name="Crous P."/>
            <person name="Grigoriev I."/>
        </authorList>
    </citation>
    <scope>NUCLEOTIDE SEQUENCE</scope>
    <source>
        <strain evidence="8">CBS 116435</strain>
    </source>
</reference>
<feature type="compositionally biased region" description="Low complexity" evidence="5">
    <location>
        <begin position="284"/>
        <end position="297"/>
    </location>
</feature>
<keyword evidence="3 6" id="KW-1133">Transmembrane helix</keyword>
<evidence type="ECO:0000313" key="8">
    <source>
        <dbReference type="EMBL" id="KAF2725688.1"/>
    </source>
</evidence>
<feature type="transmembrane region" description="Helical" evidence="6">
    <location>
        <begin position="98"/>
        <end position="119"/>
    </location>
</feature>
<comment type="caution">
    <text evidence="8">The sequence shown here is derived from an EMBL/GenBank/DDBJ whole genome shotgun (WGS) entry which is preliminary data.</text>
</comment>
<evidence type="ECO:0000256" key="5">
    <source>
        <dbReference type="SAM" id="MobiDB-lite"/>
    </source>
</evidence>
<feature type="transmembrane region" description="Helical" evidence="6">
    <location>
        <begin position="163"/>
        <end position="187"/>
    </location>
</feature>
<evidence type="ECO:0000256" key="1">
    <source>
        <dbReference type="ARBA" id="ARBA00004127"/>
    </source>
</evidence>
<proteinExistence type="predicted"/>
<accession>A0A9P4QEB3</accession>
<dbReference type="Proteomes" id="UP000799441">
    <property type="component" value="Unassembled WGS sequence"/>
</dbReference>
<evidence type="ECO:0000256" key="4">
    <source>
        <dbReference type="ARBA" id="ARBA00023136"/>
    </source>
</evidence>
<evidence type="ECO:0000256" key="3">
    <source>
        <dbReference type="ARBA" id="ARBA00022989"/>
    </source>
</evidence>
<dbReference type="Pfam" id="PF10277">
    <property type="entry name" value="Frag1"/>
    <property type="match status" value="1"/>
</dbReference>
<dbReference type="AlphaFoldDB" id="A0A9P4QEB3"/>
<keyword evidence="9" id="KW-1185">Reference proteome</keyword>
<evidence type="ECO:0000256" key="2">
    <source>
        <dbReference type="ARBA" id="ARBA00022692"/>
    </source>
</evidence>
<evidence type="ECO:0000259" key="7">
    <source>
        <dbReference type="Pfam" id="PF10277"/>
    </source>
</evidence>
<comment type="subcellular location">
    <subcellularLocation>
        <location evidence="1">Endomembrane system</location>
        <topology evidence="1">Multi-pass membrane protein</topology>
    </subcellularLocation>
</comment>
<feature type="transmembrane region" description="Helical" evidence="6">
    <location>
        <begin position="199"/>
        <end position="221"/>
    </location>
</feature>
<keyword evidence="2 6" id="KW-0812">Transmembrane</keyword>
<gene>
    <name evidence="8" type="ORF">K431DRAFT_281054</name>
</gene>
<feature type="transmembrane region" description="Helical" evidence="6">
    <location>
        <begin position="131"/>
        <end position="151"/>
    </location>
</feature>
<dbReference type="InterPro" id="IPR019402">
    <property type="entry name" value="CWH43_N"/>
</dbReference>
<dbReference type="OrthoDB" id="10032492at2759"/>
<dbReference type="PANTHER" id="PTHR21324">
    <property type="entry name" value="FASTING-INDUCIBLE INTEGRAL MEMBRANE PROTEIN TM6P1-RELATED"/>
    <property type="match status" value="1"/>
</dbReference>
<dbReference type="InterPro" id="IPR050911">
    <property type="entry name" value="DRAM/TMEM150_Autophagy_Mod"/>
</dbReference>
<name>A0A9P4QEB3_9PEZI</name>
<dbReference type="PANTHER" id="PTHR21324:SF2">
    <property type="entry name" value="EG:22E5.9 PROTEIN"/>
    <property type="match status" value="1"/>
</dbReference>
<feature type="region of interest" description="Disordered" evidence="5">
    <location>
        <begin position="231"/>
        <end position="297"/>
    </location>
</feature>
<sequence length="297" mass="33314">MFGFSYWFIPLFSGCCWLGGLLAMLGTWTARGSPRYAWLGNGQRIAYISDIGATGYGKPIFIATSAVMVVTFDIAFIAERWLRHRGRLTRNYNITEKILSIFAIIFAIVGACGLIFLTIFDTKRYPNVHDAMLAVFIAGYVISAVFICAEYQRLGMHFREHRVLRASFWIKLAFIFTEVGLAIAFGVTRARDETNAAAVIEWIIALIYIFYVWSFVIDFLPATRTKHKDHRFPPIRKGNDPRATATEAGGNMLGGPVYTNGGRAADTDSYGSTLPMTEPNRYYQPPSQQHAPASQNF</sequence>
<organism evidence="8 9">
    <name type="scientific">Polychaeton citri CBS 116435</name>
    <dbReference type="NCBI Taxonomy" id="1314669"/>
    <lineage>
        <taxon>Eukaryota</taxon>
        <taxon>Fungi</taxon>
        <taxon>Dikarya</taxon>
        <taxon>Ascomycota</taxon>
        <taxon>Pezizomycotina</taxon>
        <taxon>Dothideomycetes</taxon>
        <taxon>Dothideomycetidae</taxon>
        <taxon>Capnodiales</taxon>
        <taxon>Capnodiaceae</taxon>
        <taxon>Polychaeton</taxon>
    </lineage>
</organism>
<evidence type="ECO:0000256" key="6">
    <source>
        <dbReference type="SAM" id="Phobius"/>
    </source>
</evidence>
<protein>
    <submittedName>
        <fullName evidence="8">SFK1-like membrane protein</fullName>
    </submittedName>
</protein>
<keyword evidence="4 6" id="KW-0472">Membrane</keyword>
<evidence type="ECO:0000313" key="9">
    <source>
        <dbReference type="Proteomes" id="UP000799441"/>
    </source>
</evidence>
<dbReference type="EMBL" id="MU003767">
    <property type="protein sequence ID" value="KAF2725688.1"/>
    <property type="molecule type" value="Genomic_DNA"/>
</dbReference>
<feature type="transmembrane region" description="Helical" evidence="6">
    <location>
        <begin position="60"/>
        <end position="78"/>
    </location>
</feature>
<dbReference type="GO" id="GO:0005886">
    <property type="term" value="C:plasma membrane"/>
    <property type="evidence" value="ECO:0007669"/>
    <property type="project" value="TreeGrafter"/>
</dbReference>